<dbReference type="AlphaFoldDB" id="A0A3Q0RC39"/>
<keyword evidence="3" id="KW-1185">Reference proteome</keyword>
<feature type="signal peptide" evidence="1">
    <location>
        <begin position="1"/>
        <end position="18"/>
    </location>
</feature>
<dbReference type="Gene3D" id="2.10.60.10">
    <property type="entry name" value="CD59"/>
    <property type="match status" value="1"/>
</dbReference>
<keyword evidence="1" id="KW-0732">Signal</keyword>
<feature type="chain" id="PRO_5018663091" description="UPAR/Ly6 domain-containing protein" evidence="1">
    <location>
        <begin position="19"/>
        <end position="100"/>
    </location>
</feature>
<reference evidence="2" key="1">
    <citation type="submission" date="2025-08" db="UniProtKB">
        <authorList>
            <consortium name="Ensembl"/>
        </authorList>
    </citation>
    <scope>IDENTIFICATION</scope>
</reference>
<dbReference type="STRING" id="61819.ENSACIP00000007463"/>
<evidence type="ECO:0008006" key="4">
    <source>
        <dbReference type="Google" id="ProtNLM"/>
    </source>
</evidence>
<evidence type="ECO:0000256" key="1">
    <source>
        <dbReference type="SAM" id="SignalP"/>
    </source>
</evidence>
<evidence type="ECO:0000313" key="3">
    <source>
        <dbReference type="Proteomes" id="UP000261340"/>
    </source>
</evidence>
<sequence>MKPLGAMIVFLTLSTACGLRCYSCLASDPRSCTQTTTCSDPLDRCYTFYVSGTVSKGCHYSGSCVKPFTCCEGNLCNSVIPTGPSVILLMVSSAIITIFL</sequence>
<dbReference type="SUPFAM" id="SSF57302">
    <property type="entry name" value="Snake toxin-like"/>
    <property type="match status" value="1"/>
</dbReference>
<proteinExistence type="predicted"/>
<dbReference type="GeneTree" id="ENSGT01140000282637"/>
<dbReference type="Proteomes" id="UP000261340">
    <property type="component" value="Unplaced"/>
</dbReference>
<dbReference type="PROSITE" id="PS51257">
    <property type="entry name" value="PROKAR_LIPOPROTEIN"/>
    <property type="match status" value="1"/>
</dbReference>
<accession>A0A3Q0RC39</accession>
<evidence type="ECO:0000313" key="2">
    <source>
        <dbReference type="Ensembl" id="ENSACIP00000007463.1"/>
    </source>
</evidence>
<dbReference type="Ensembl" id="ENSACIT00000007681.1">
    <property type="protein sequence ID" value="ENSACIP00000007463.1"/>
    <property type="gene ID" value="ENSACIG00000005849.1"/>
</dbReference>
<organism evidence="2 3">
    <name type="scientific">Amphilophus citrinellus</name>
    <name type="common">Midas cichlid</name>
    <name type="synonym">Cichlasoma citrinellum</name>
    <dbReference type="NCBI Taxonomy" id="61819"/>
    <lineage>
        <taxon>Eukaryota</taxon>
        <taxon>Metazoa</taxon>
        <taxon>Chordata</taxon>
        <taxon>Craniata</taxon>
        <taxon>Vertebrata</taxon>
        <taxon>Euteleostomi</taxon>
        <taxon>Actinopterygii</taxon>
        <taxon>Neopterygii</taxon>
        <taxon>Teleostei</taxon>
        <taxon>Neoteleostei</taxon>
        <taxon>Acanthomorphata</taxon>
        <taxon>Ovalentaria</taxon>
        <taxon>Cichlomorphae</taxon>
        <taxon>Cichliformes</taxon>
        <taxon>Cichlidae</taxon>
        <taxon>New World cichlids</taxon>
        <taxon>Cichlasomatinae</taxon>
        <taxon>Heroini</taxon>
        <taxon>Amphilophus</taxon>
    </lineage>
</organism>
<dbReference type="OMA" id="DRCISAK"/>
<name>A0A3Q0RC39_AMPCI</name>
<dbReference type="InterPro" id="IPR045860">
    <property type="entry name" value="Snake_toxin-like_sf"/>
</dbReference>
<protein>
    <recommendedName>
        <fullName evidence="4">UPAR/Ly6 domain-containing protein</fullName>
    </recommendedName>
</protein>
<reference evidence="2" key="2">
    <citation type="submission" date="2025-09" db="UniProtKB">
        <authorList>
            <consortium name="Ensembl"/>
        </authorList>
    </citation>
    <scope>IDENTIFICATION</scope>
</reference>